<evidence type="ECO:0000313" key="2">
    <source>
        <dbReference type="EMBL" id="GES19712.1"/>
    </source>
</evidence>
<name>A0A5M3XG36_9ACTN</name>
<dbReference type="EMBL" id="BLAF01000013">
    <property type="protein sequence ID" value="GES19712.1"/>
    <property type="molecule type" value="Genomic_DNA"/>
</dbReference>
<sequence>MTVRTPKSLEPGRVDAQDAARAMRRIKDYLTTHPGTEDIRVTGELAGDEALVLPRDVVTMLAYMLTQLAEGRGVTAMPNHAELTTRQAADLLNVSRPYLIGLLDTGEIPHRLVGRHRRVRFEDLMAYKRHNDADRRQAADDLIALSEELDLY</sequence>
<comment type="caution">
    <text evidence="2">The sequence shown here is derived from an EMBL/GenBank/DDBJ whole genome shotgun (WGS) entry which is preliminary data.</text>
</comment>
<reference evidence="2 3" key="1">
    <citation type="submission" date="2019-10" db="EMBL/GenBank/DDBJ databases">
        <title>Whole genome shotgun sequence of Acrocarpospora pleiomorpha NBRC 16267.</title>
        <authorList>
            <person name="Ichikawa N."/>
            <person name="Kimura A."/>
            <person name="Kitahashi Y."/>
            <person name="Komaki H."/>
            <person name="Oguchi A."/>
        </authorList>
    </citation>
    <scope>NUCLEOTIDE SEQUENCE [LARGE SCALE GENOMIC DNA]</scope>
    <source>
        <strain evidence="2 3">NBRC 16267</strain>
    </source>
</reference>
<accession>A0A5M3XG36</accession>
<dbReference type="NCBIfam" id="TIGR01764">
    <property type="entry name" value="excise"/>
    <property type="match status" value="1"/>
</dbReference>
<protein>
    <submittedName>
        <fullName evidence="2">Excisionase</fullName>
    </submittedName>
</protein>
<gene>
    <name evidence="2" type="ORF">Aple_026080</name>
</gene>
<feature type="domain" description="Helix-turn-helix" evidence="1">
    <location>
        <begin position="83"/>
        <end position="130"/>
    </location>
</feature>
<dbReference type="GO" id="GO:0003677">
    <property type="term" value="F:DNA binding"/>
    <property type="evidence" value="ECO:0007669"/>
    <property type="project" value="InterPro"/>
</dbReference>
<proteinExistence type="predicted"/>
<evidence type="ECO:0000313" key="3">
    <source>
        <dbReference type="Proteomes" id="UP000377595"/>
    </source>
</evidence>
<dbReference type="OrthoDB" id="26212at2"/>
<evidence type="ECO:0000259" key="1">
    <source>
        <dbReference type="Pfam" id="PF12728"/>
    </source>
</evidence>
<dbReference type="Proteomes" id="UP000377595">
    <property type="component" value="Unassembled WGS sequence"/>
</dbReference>
<dbReference type="InterPro" id="IPR010093">
    <property type="entry name" value="SinI_DNA-bd"/>
</dbReference>
<dbReference type="Pfam" id="PF12728">
    <property type="entry name" value="HTH_17"/>
    <property type="match status" value="1"/>
</dbReference>
<dbReference type="AlphaFoldDB" id="A0A5M3XG36"/>
<keyword evidence="3" id="KW-1185">Reference proteome</keyword>
<organism evidence="2 3">
    <name type="scientific">Acrocarpospora pleiomorpha</name>
    <dbReference type="NCBI Taxonomy" id="90975"/>
    <lineage>
        <taxon>Bacteria</taxon>
        <taxon>Bacillati</taxon>
        <taxon>Actinomycetota</taxon>
        <taxon>Actinomycetes</taxon>
        <taxon>Streptosporangiales</taxon>
        <taxon>Streptosporangiaceae</taxon>
        <taxon>Acrocarpospora</taxon>
    </lineage>
</organism>
<dbReference type="RefSeq" id="WP_155344780.1">
    <property type="nucleotide sequence ID" value="NZ_BAAAHM010000028.1"/>
</dbReference>
<dbReference type="InterPro" id="IPR041657">
    <property type="entry name" value="HTH_17"/>
</dbReference>